<proteinExistence type="predicted"/>
<dbReference type="AlphaFoldDB" id="A0AA35QT26"/>
<evidence type="ECO:0000313" key="3">
    <source>
        <dbReference type="Proteomes" id="UP001174909"/>
    </source>
</evidence>
<gene>
    <name evidence="2" type="ORF">GBAR_LOCUS600</name>
</gene>
<reference evidence="2" key="1">
    <citation type="submission" date="2023-03" db="EMBL/GenBank/DDBJ databases">
        <authorList>
            <person name="Steffen K."/>
            <person name="Cardenas P."/>
        </authorList>
    </citation>
    <scope>NUCLEOTIDE SEQUENCE</scope>
</reference>
<feature type="domain" description="FAS1-like dehydratase" evidence="1">
    <location>
        <begin position="9"/>
        <end position="103"/>
    </location>
</feature>
<organism evidence="2 3">
    <name type="scientific">Geodia barretti</name>
    <name type="common">Barrett's horny sponge</name>
    <dbReference type="NCBI Taxonomy" id="519541"/>
    <lineage>
        <taxon>Eukaryota</taxon>
        <taxon>Metazoa</taxon>
        <taxon>Porifera</taxon>
        <taxon>Demospongiae</taxon>
        <taxon>Heteroscleromorpha</taxon>
        <taxon>Tetractinellida</taxon>
        <taxon>Astrophorina</taxon>
        <taxon>Geodiidae</taxon>
        <taxon>Geodia</taxon>
    </lineage>
</organism>
<keyword evidence="3" id="KW-1185">Reference proteome</keyword>
<dbReference type="Pfam" id="PF13452">
    <property type="entry name" value="FAS1_DH_region"/>
    <property type="match status" value="1"/>
</dbReference>
<dbReference type="Gene3D" id="3.10.129.10">
    <property type="entry name" value="Hotdog Thioesterase"/>
    <property type="match status" value="1"/>
</dbReference>
<accession>A0AA35QT26</accession>
<dbReference type="CDD" id="cd03441">
    <property type="entry name" value="R_hydratase_like"/>
    <property type="match status" value="1"/>
</dbReference>
<evidence type="ECO:0000313" key="2">
    <source>
        <dbReference type="EMBL" id="CAI7990967.1"/>
    </source>
</evidence>
<comment type="caution">
    <text evidence="2">The sequence shown here is derived from an EMBL/GenBank/DDBJ whole genome shotgun (WGS) entry which is preliminary data.</text>
</comment>
<name>A0AA35QT26_GEOBA</name>
<protein>
    <recommendedName>
        <fullName evidence="1">FAS1-like dehydratase domain-containing protein</fullName>
    </recommendedName>
</protein>
<dbReference type="InterPro" id="IPR029069">
    <property type="entry name" value="HotDog_dom_sf"/>
</dbReference>
<dbReference type="InterPro" id="IPR039569">
    <property type="entry name" value="FAS1-like_DH_region"/>
</dbReference>
<dbReference type="Proteomes" id="UP001174909">
    <property type="component" value="Unassembled WGS sequence"/>
</dbReference>
<dbReference type="EMBL" id="CASHTH010000097">
    <property type="protein sequence ID" value="CAI7990967.1"/>
    <property type="molecule type" value="Genomic_DNA"/>
</dbReference>
<dbReference type="SUPFAM" id="SSF54637">
    <property type="entry name" value="Thioesterase/thiol ester dehydrase-isomerase"/>
    <property type="match status" value="1"/>
</dbReference>
<evidence type="ECO:0000259" key="1">
    <source>
        <dbReference type="Pfam" id="PF13452"/>
    </source>
</evidence>
<sequence length="135" mass="13889">MIDYSTLAVGQEVSHRLIRVDADTVTKYVGAVDDATARPGGPGEAKAPPMAVAALGLRGVLDDLGIPSGALHAGQELRFSGPVDVDASLVCRATVTRNSVRRGSRFVDIALSVVGKEEGEVMSGTTTLIMPGEAG</sequence>